<dbReference type="OrthoDB" id="3213869at2"/>
<dbReference type="KEGG" id="rli:RLO149_c005990"/>
<dbReference type="RefSeq" id="WP_013960568.1">
    <property type="nucleotide sequence ID" value="NC_015730.1"/>
</dbReference>
<sequence length="310" mass="33688">MEPHYYAVFGLTLASDFLCDVLEPVDPVAGSDVVRVLRTTGLRPSRQPEIDPYFDIQPDKQYMNWNAVGAFCIDDPSTVRIDPQDGVSDHLVSQALLGLVMSLVLERRGVLCLHASAVSVQGHAALFLGDKGAGKSTTSAALVARGHVPITDDLVAVGRTLSEDETLTVQPGFSSMKLWPDSIEALGLGDEASDRLIHPSLPKVQKRMATPIAVAAVPLGSLFMLRRSDDVSAPQAVRLPPHKALETVLRYTFMARYGETRLGQNHLISHLKRCGAVVSQAPVFELLVPADLSRLDDLTQTIEQFVDPTF</sequence>
<dbReference type="eggNOG" id="COG1493">
    <property type="taxonomic scope" value="Bacteria"/>
</dbReference>
<dbReference type="AlphaFoldDB" id="F7ZK04"/>
<reference evidence="1 2" key="1">
    <citation type="journal article" date="2011" name="BMC Genomics">
        <title>Comparative genome analysis and genome-guided physiological analysis of Roseobacter litoralis.</title>
        <authorList>
            <person name="Kalhoefer D."/>
            <person name="Thole S."/>
            <person name="Voget S."/>
            <person name="Lehmann R."/>
            <person name="Liesegang H."/>
            <person name="Wollher A."/>
            <person name="Daniel R."/>
            <person name="Simon M."/>
            <person name="Brinkhoff T."/>
        </authorList>
    </citation>
    <scope>NUCLEOTIDE SEQUENCE [LARGE SCALE GENOMIC DNA]</scope>
    <source>
        <strain evidence="2">ATCC 49566 / DSM 6996 / JCM 21268 / NBRC 15278 / OCh 149</strain>
    </source>
</reference>
<dbReference type="STRING" id="391595.RLO149_c005990"/>
<keyword evidence="2" id="KW-1185">Reference proteome</keyword>
<dbReference type="HOGENOM" id="CLU_073290_2_0_5"/>
<proteinExistence type="predicted"/>
<evidence type="ECO:0000313" key="2">
    <source>
        <dbReference type="Proteomes" id="UP000001353"/>
    </source>
</evidence>
<dbReference type="EMBL" id="CP002623">
    <property type="protein sequence ID" value="AEI92627.1"/>
    <property type="molecule type" value="Genomic_DNA"/>
</dbReference>
<dbReference type="Gene3D" id="3.40.50.300">
    <property type="entry name" value="P-loop containing nucleotide triphosphate hydrolases"/>
    <property type="match status" value="1"/>
</dbReference>
<dbReference type="SUPFAM" id="SSF53795">
    <property type="entry name" value="PEP carboxykinase-like"/>
    <property type="match status" value="1"/>
</dbReference>
<gene>
    <name evidence="1" type="ordered locus">RLO149_c005990</name>
</gene>
<name>F7ZK04_ROSLO</name>
<evidence type="ECO:0000313" key="1">
    <source>
        <dbReference type="EMBL" id="AEI92627.1"/>
    </source>
</evidence>
<organism evidence="1 2">
    <name type="scientific">Roseobacter litoralis (strain ATCC 49566 / DSM 6996 / JCM 21268 / NBRC 15278 / OCh 149)</name>
    <dbReference type="NCBI Taxonomy" id="391595"/>
    <lineage>
        <taxon>Bacteria</taxon>
        <taxon>Pseudomonadati</taxon>
        <taxon>Pseudomonadota</taxon>
        <taxon>Alphaproteobacteria</taxon>
        <taxon>Rhodobacterales</taxon>
        <taxon>Roseobacteraceae</taxon>
        <taxon>Roseobacter</taxon>
    </lineage>
</organism>
<dbReference type="Proteomes" id="UP000001353">
    <property type="component" value="Chromosome"/>
</dbReference>
<protein>
    <submittedName>
        <fullName evidence="1">Uncharacterized protein</fullName>
    </submittedName>
</protein>
<dbReference type="InterPro" id="IPR027417">
    <property type="entry name" value="P-loop_NTPase"/>
</dbReference>
<accession>F7ZK04</accession>